<name>A0A835JS34_9ROSI</name>
<dbReference type="AlphaFoldDB" id="A0A835JS34"/>
<comment type="caution">
    <text evidence="1">The sequence shown here is derived from an EMBL/GenBank/DDBJ whole genome shotgun (WGS) entry which is preliminary data.</text>
</comment>
<evidence type="ECO:0000313" key="1">
    <source>
        <dbReference type="EMBL" id="KAF9675012.1"/>
    </source>
</evidence>
<reference evidence="1 2" key="1">
    <citation type="submission" date="2020-10" db="EMBL/GenBank/DDBJ databases">
        <title>Plant Genome Project.</title>
        <authorList>
            <person name="Zhang R.-G."/>
        </authorList>
    </citation>
    <scope>NUCLEOTIDE SEQUENCE [LARGE SCALE GENOMIC DNA]</scope>
    <source>
        <strain evidence="1">FAFU-HL-1</strain>
        <tissue evidence="1">Leaf</tissue>
    </source>
</reference>
<accession>A0A835JS34</accession>
<sequence length="212" mass="23176">MGKHHEIQVKMDHGFPEGGAQPLWGVVEDDMVFMEAIEFVYHEALLATYFFSISLSILTLCLNNSVDNSDCPPNFKVTKGREFPALDGKSVSTAISAFHSANAGTVSVPTTVFASEAFKTAVAGIQKLKAGLFCSVVISAHYVSFHSRLGHLTLNISAYYPEDVERHILKMNSEGYLKTKTCLDFFNGSSVSLESLCQNPTINAICEQSARN</sequence>
<protein>
    <submittedName>
        <fullName evidence="1">Uncharacterized protein</fullName>
    </submittedName>
</protein>
<evidence type="ECO:0000313" key="2">
    <source>
        <dbReference type="Proteomes" id="UP000657918"/>
    </source>
</evidence>
<gene>
    <name evidence="1" type="ORF">SADUNF_Sadunf10G0187400</name>
</gene>
<dbReference type="Proteomes" id="UP000657918">
    <property type="component" value="Unassembled WGS sequence"/>
</dbReference>
<organism evidence="1 2">
    <name type="scientific">Salix dunnii</name>
    <dbReference type="NCBI Taxonomy" id="1413687"/>
    <lineage>
        <taxon>Eukaryota</taxon>
        <taxon>Viridiplantae</taxon>
        <taxon>Streptophyta</taxon>
        <taxon>Embryophyta</taxon>
        <taxon>Tracheophyta</taxon>
        <taxon>Spermatophyta</taxon>
        <taxon>Magnoliopsida</taxon>
        <taxon>eudicotyledons</taxon>
        <taxon>Gunneridae</taxon>
        <taxon>Pentapetalae</taxon>
        <taxon>rosids</taxon>
        <taxon>fabids</taxon>
        <taxon>Malpighiales</taxon>
        <taxon>Salicaceae</taxon>
        <taxon>Saliceae</taxon>
        <taxon>Salix</taxon>
    </lineage>
</organism>
<dbReference type="EMBL" id="JADGMS010000010">
    <property type="protein sequence ID" value="KAF9675012.1"/>
    <property type="molecule type" value="Genomic_DNA"/>
</dbReference>
<proteinExistence type="predicted"/>
<keyword evidence="2" id="KW-1185">Reference proteome</keyword>